<dbReference type="CDD" id="cd16917">
    <property type="entry name" value="HATPase_UhpB-NarQ-NarX-like"/>
    <property type="match status" value="1"/>
</dbReference>
<organism evidence="12 13">
    <name type="scientific">Streptomyces montanisoli</name>
    <dbReference type="NCBI Taxonomy" id="2798581"/>
    <lineage>
        <taxon>Bacteria</taxon>
        <taxon>Bacillati</taxon>
        <taxon>Actinomycetota</taxon>
        <taxon>Actinomycetes</taxon>
        <taxon>Kitasatosporales</taxon>
        <taxon>Streptomycetaceae</taxon>
        <taxon>Streptomyces</taxon>
    </lineage>
</organism>
<dbReference type="GO" id="GO:0016020">
    <property type="term" value="C:membrane"/>
    <property type="evidence" value="ECO:0007669"/>
    <property type="project" value="InterPro"/>
</dbReference>
<feature type="region of interest" description="Disordered" evidence="9">
    <location>
        <begin position="373"/>
        <end position="427"/>
    </location>
</feature>
<evidence type="ECO:0000256" key="5">
    <source>
        <dbReference type="ARBA" id="ARBA00022741"/>
    </source>
</evidence>
<evidence type="ECO:0000313" key="13">
    <source>
        <dbReference type="Proteomes" id="UP000670475"/>
    </source>
</evidence>
<feature type="compositionally biased region" description="Basic and acidic residues" evidence="9">
    <location>
        <begin position="417"/>
        <end position="427"/>
    </location>
</feature>
<evidence type="ECO:0000256" key="7">
    <source>
        <dbReference type="ARBA" id="ARBA00022840"/>
    </source>
</evidence>
<dbReference type="PANTHER" id="PTHR24421">
    <property type="entry name" value="NITRATE/NITRITE SENSOR PROTEIN NARX-RELATED"/>
    <property type="match status" value="1"/>
</dbReference>
<gene>
    <name evidence="12" type="ORF">JFN87_09275</name>
</gene>
<evidence type="ECO:0000256" key="1">
    <source>
        <dbReference type="ARBA" id="ARBA00000085"/>
    </source>
</evidence>
<evidence type="ECO:0000313" key="12">
    <source>
        <dbReference type="EMBL" id="MBP0457689.1"/>
    </source>
</evidence>
<sequence length="427" mass="44498">MRTVAIPRPHRDDVLIGAAGLCGGLLLWAVGAHTRSGPGAPAWALLPLVVTAMCEPLRRTAPRTALSVGVPALIGDAFTVGSIATVLMFTDLVYAAALYGPSSVGRRLPRVTALATVTVAIGSVAWLSSVNGMLLGVAAGLVLFAPAATGSLVRTHRDAADAAVLRAEQTSLLAEADRAQAVAAERIRMARELHDLIANHLSAIAIHSTAALSLNDAVTSREALAVIRENSVEGLAEMRRLIEILRSADGKDAEPAAAPSLDALDALLDHARRNGTGAELRFTLDDRRTARRAPSAPVGLAAYRIVQESLANALKYAAPGEVRVVLADTDAALSVRVDSVYGAERGARDRLPGSGQGLVGMAERAALLGGTFEAGPAAGRDRQSGRDGDTGLWRVRAVLPDHADGSARRRGRARQAGADRRDGSARR</sequence>
<evidence type="ECO:0000259" key="11">
    <source>
        <dbReference type="Pfam" id="PF07730"/>
    </source>
</evidence>
<proteinExistence type="predicted"/>
<keyword evidence="3" id="KW-0597">Phosphoprotein</keyword>
<keyword evidence="5" id="KW-0547">Nucleotide-binding</keyword>
<dbReference type="GO" id="GO:0046983">
    <property type="term" value="F:protein dimerization activity"/>
    <property type="evidence" value="ECO:0007669"/>
    <property type="project" value="InterPro"/>
</dbReference>
<keyword evidence="4" id="KW-0808">Transferase</keyword>
<evidence type="ECO:0000256" key="9">
    <source>
        <dbReference type="SAM" id="MobiDB-lite"/>
    </source>
</evidence>
<dbReference type="InterPro" id="IPR036890">
    <property type="entry name" value="HATPase_C_sf"/>
</dbReference>
<dbReference type="PANTHER" id="PTHR24421:SF10">
    <property type="entry name" value="NITRATE_NITRITE SENSOR PROTEIN NARQ"/>
    <property type="match status" value="1"/>
</dbReference>
<keyword evidence="8" id="KW-0902">Two-component regulatory system</keyword>
<feature type="transmembrane region" description="Helical" evidence="10">
    <location>
        <begin position="77"/>
        <end position="99"/>
    </location>
</feature>
<feature type="transmembrane region" description="Helical" evidence="10">
    <location>
        <begin position="134"/>
        <end position="153"/>
    </location>
</feature>
<dbReference type="GO" id="GO:0005524">
    <property type="term" value="F:ATP binding"/>
    <property type="evidence" value="ECO:0007669"/>
    <property type="project" value="UniProtKB-KW"/>
</dbReference>
<dbReference type="Gene3D" id="3.30.565.10">
    <property type="entry name" value="Histidine kinase-like ATPase, C-terminal domain"/>
    <property type="match status" value="1"/>
</dbReference>
<keyword evidence="13" id="KW-1185">Reference proteome</keyword>
<feature type="compositionally biased region" description="Basic and acidic residues" evidence="9">
    <location>
        <begin position="379"/>
        <end position="389"/>
    </location>
</feature>
<keyword evidence="6 12" id="KW-0418">Kinase</keyword>
<reference evidence="12" key="1">
    <citation type="submission" date="2021-03" db="EMBL/GenBank/DDBJ databases">
        <title>Whole genome sequence of Streptomyces bomunensis MMS17-BM035.</title>
        <authorList>
            <person name="Lee J.H."/>
        </authorList>
    </citation>
    <scope>NUCLEOTIDE SEQUENCE</scope>
    <source>
        <strain evidence="12">MMS17-BM035</strain>
    </source>
</reference>
<comment type="catalytic activity">
    <reaction evidence="1">
        <text>ATP + protein L-histidine = ADP + protein N-phospho-L-histidine.</text>
        <dbReference type="EC" id="2.7.13.3"/>
    </reaction>
</comment>
<dbReference type="AlphaFoldDB" id="A0A940RXK5"/>
<dbReference type="RefSeq" id="WP_209339456.1">
    <property type="nucleotide sequence ID" value="NZ_JAGIQL010000026.1"/>
</dbReference>
<feature type="domain" description="Signal transduction histidine kinase subgroup 3 dimerisation and phosphoacceptor" evidence="11">
    <location>
        <begin position="185"/>
        <end position="248"/>
    </location>
</feature>
<dbReference type="EMBL" id="JAGIQL010000026">
    <property type="protein sequence ID" value="MBP0457689.1"/>
    <property type="molecule type" value="Genomic_DNA"/>
</dbReference>
<feature type="transmembrane region" description="Helical" evidence="10">
    <location>
        <begin position="12"/>
        <end position="31"/>
    </location>
</feature>
<evidence type="ECO:0000256" key="2">
    <source>
        <dbReference type="ARBA" id="ARBA00012438"/>
    </source>
</evidence>
<dbReference type="EC" id="2.7.13.3" evidence="2"/>
<keyword evidence="10" id="KW-0812">Transmembrane</keyword>
<protein>
    <recommendedName>
        <fullName evidence="2">histidine kinase</fullName>
        <ecNumber evidence="2">2.7.13.3</ecNumber>
    </recommendedName>
</protein>
<dbReference type="Proteomes" id="UP000670475">
    <property type="component" value="Unassembled WGS sequence"/>
</dbReference>
<evidence type="ECO:0000256" key="10">
    <source>
        <dbReference type="SAM" id="Phobius"/>
    </source>
</evidence>
<keyword evidence="10" id="KW-1133">Transmembrane helix</keyword>
<keyword evidence="7" id="KW-0067">ATP-binding</keyword>
<dbReference type="InterPro" id="IPR050482">
    <property type="entry name" value="Sensor_HK_TwoCompSys"/>
</dbReference>
<evidence type="ECO:0000256" key="6">
    <source>
        <dbReference type="ARBA" id="ARBA00022777"/>
    </source>
</evidence>
<dbReference type="InterPro" id="IPR011712">
    <property type="entry name" value="Sig_transdc_His_kin_sub3_dim/P"/>
</dbReference>
<dbReference type="GO" id="GO:0000155">
    <property type="term" value="F:phosphorelay sensor kinase activity"/>
    <property type="evidence" value="ECO:0007669"/>
    <property type="project" value="InterPro"/>
</dbReference>
<comment type="caution">
    <text evidence="12">The sequence shown here is derived from an EMBL/GenBank/DDBJ whole genome shotgun (WGS) entry which is preliminary data.</text>
</comment>
<keyword evidence="10" id="KW-0472">Membrane</keyword>
<dbReference type="Gene3D" id="1.20.5.1930">
    <property type="match status" value="1"/>
</dbReference>
<dbReference type="SUPFAM" id="SSF55874">
    <property type="entry name" value="ATPase domain of HSP90 chaperone/DNA topoisomerase II/histidine kinase"/>
    <property type="match status" value="1"/>
</dbReference>
<evidence type="ECO:0000256" key="8">
    <source>
        <dbReference type="ARBA" id="ARBA00023012"/>
    </source>
</evidence>
<accession>A0A940RXK5</accession>
<evidence type="ECO:0000256" key="3">
    <source>
        <dbReference type="ARBA" id="ARBA00022553"/>
    </source>
</evidence>
<evidence type="ECO:0000256" key="4">
    <source>
        <dbReference type="ARBA" id="ARBA00022679"/>
    </source>
</evidence>
<name>A0A940RXK5_9ACTN</name>
<feature type="transmembrane region" description="Helical" evidence="10">
    <location>
        <begin position="111"/>
        <end position="128"/>
    </location>
</feature>
<dbReference type="Pfam" id="PF07730">
    <property type="entry name" value="HisKA_3"/>
    <property type="match status" value="1"/>
</dbReference>